<feature type="region of interest" description="Disordered" evidence="2">
    <location>
        <begin position="110"/>
        <end position="147"/>
    </location>
</feature>
<feature type="compositionally biased region" description="Basic and acidic residues" evidence="2">
    <location>
        <begin position="128"/>
        <end position="146"/>
    </location>
</feature>
<dbReference type="EMBL" id="FLRE01000172">
    <property type="protein sequence ID" value="SBT44356.1"/>
    <property type="molecule type" value="Genomic_DNA"/>
</dbReference>
<feature type="coiled-coil region" evidence="1">
    <location>
        <begin position="402"/>
        <end position="429"/>
    </location>
</feature>
<dbReference type="Proteomes" id="UP000078550">
    <property type="component" value="Unassembled WGS sequence"/>
</dbReference>
<evidence type="ECO:0000313" key="6">
    <source>
        <dbReference type="Proteomes" id="UP000078555"/>
    </source>
</evidence>
<organism evidence="3 6">
    <name type="scientific">Plasmodium ovale wallikeri</name>
    <dbReference type="NCBI Taxonomy" id="864142"/>
    <lineage>
        <taxon>Eukaryota</taxon>
        <taxon>Sar</taxon>
        <taxon>Alveolata</taxon>
        <taxon>Apicomplexa</taxon>
        <taxon>Aconoidasida</taxon>
        <taxon>Haemosporida</taxon>
        <taxon>Plasmodiidae</taxon>
        <taxon>Plasmodium</taxon>
        <taxon>Plasmodium (Plasmodium)</taxon>
    </lineage>
</organism>
<dbReference type="Proteomes" id="UP000078555">
    <property type="component" value="Unassembled WGS sequence"/>
</dbReference>
<evidence type="ECO:0000256" key="1">
    <source>
        <dbReference type="SAM" id="Coils"/>
    </source>
</evidence>
<proteinExistence type="predicted"/>
<gene>
    <name evidence="3" type="ORF">POVWA1_048740</name>
    <name evidence="4" type="ORF">POVWA2_047800</name>
</gene>
<dbReference type="AlphaFoldDB" id="A0A1A8ZIG4"/>
<evidence type="ECO:0000313" key="3">
    <source>
        <dbReference type="EMBL" id="SBT43835.1"/>
    </source>
</evidence>
<reference evidence="5 6" key="1">
    <citation type="submission" date="2016-05" db="EMBL/GenBank/DDBJ databases">
        <authorList>
            <person name="Naeem Raeece"/>
        </authorList>
    </citation>
    <scope>NUCLEOTIDE SEQUENCE [LARGE SCALE GENOMIC DNA]</scope>
</reference>
<sequence>MRKVFLLCTPKYWKTNKCVRNISLAERESAQELKEIDAEEFDEESFTTHMHLLSLSNARKEEDENIEELGAVGGIGEMEELGAVGGIGEMEELGAVGGIGEMEELGAVGGTEEIEETESDWSSESEDEYGRERRDSRKGTKSKKIEEYEDTTEEFIEKIVRQRRKYDLPEQSSLFPVYQKPYEIFIDIDEDVLEVFVDSINRSNALLPTISVSLIQKYLEAGINGEERISKLHNEYPLNRCKRIDFKNLRKPFGTEMEGLKNMNEDQLNDTLFFDDFFVCSLNSFLKDTKVGNFPLAEVYAFYREGYIRFIPCNIELLDYLSSQFPNFDINYFLYRNMGIYLGRCHNYFWTFWHKRVPLIQKSTRRNKITIEQLKMERTYRNLTLEEMKALRKVFNNEKKHISGLRKLLKKFEKRIEKMNKDLRMLLQFFPVNMNYLYREERIITCIHYILTFCIKLIKPLYDKAQKNVLIEYNMFSNSSSSLNELLNLVEMLEFNSEIHNIFCTLYPQFDKYYPRLKSSDEIIAIYNYLLVKLQSVVVIFDINKFLLALHMSRNLIRRYRNNAFFSYISILSEAEDVFGEAKKLLKELTKENVIP</sequence>
<dbReference type="EMBL" id="FLRD01000131">
    <property type="protein sequence ID" value="SBT43835.1"/>
    <property type="molecule type" value="Genomic_DNA"/>
</dbReference>
<keyword evidence="6" id="KW-1185">Reference proteome</keyword>
<evidence type="ECO:0000313" key="5">
    <source>
        <dbReference type="Proteomes" id="UP000078550"/>
    </source>
</evidence>
<accession>A0A1A8ZIG4</accession>
<name>A0A1A8ZIG4_PLAOA</name>
<keyword evidence="1" id="KW-0175">Coiled coil</keyword>
<protein>
    <submittedName>
        <fullName evidence="3">KELT protein</fullName>
    </submittedName>
</protein>
<evidence type="ECO:0000313" key="4">
    <source>
        <dbReference type="EMBL" id="SBT44356.1"/>
    </source>
</evidence>
<evidence type="ECO:0000256" key="2">
    <source>
        <dbReference type="SAM" id="MobiDB-lite"/>
    </source>
</evidence>
<reference evidence="3" key="2">
    <citation type="submission" date="2016-05" db="EMBL/GenBank/DDBJ databases">
        <authorList>
            <person name="Lavstsen T."/>
            <person name="Jespersen J.S."/>
        </authorList>
    </citation>
    <scope>NUCLEOTIDE SEQUENCE [LARGE SCALE GENOMIC DNA]</scope>
</reference>
<feature type="compositionally biased region" description="Acidic residues" evidence="2">
    <location>
        <begin position="112"/>
        <end position="127"/>
    </location>
</feature>